<keyword evidence="15" id="KW-0560">Oxidoreductase</keyword>
<dbReference type="GO" id="GO:0046872">
    <property type="term" value="F:metal ion binding"/>
    <property type="evidence" value="ECO:0007669"/>
    <property type="project" value="UniProtKB-KW"/>
</dbReference>
<dbReference type="OrthoDB" id="9811281at2"/>
<dbReference type="Pfam" id="PF13442">
    <property type="entry name" value="Cytochrome_CBB3"/>
    <property type="match status" value="2"/>
</dbReference>
<keyword evidence="5" id="KW-1003">Cell membrane</keyword>
<keyword evidence="4" id="KW-0813">Transport</keyword>
<keyword evidence="12" id="KW-0375">Hydrogen ion transport</keyword>
<keyword evidence="9 22" id="KW-0812">Transmembrane</keyword>
<keyword evidence="25" id="KW-1185">Reference proteome</keyword>
<evidence type="ECO:0000256" key="2">
    <source>
        <dbReference type="ARBA" id="ARBA00004673"/>
    </source>
</evidence>
<dbReference type="SUPFAM" id="SSF46626">
    <property type="entry name" value="Cytochrome c"/>
    <property type="match status" value="2"/>
</dbReference>
<dbReference type="InterPro" id="IPR004678">
    <property type="entry name" value="Cyt_c_oxidase_cbb3_su3"/>
</dbReference>
<evidence type="ECO:0000256" key="12">
    <source>
        <dbReference type="ARBA" id="ARBA00022781"/>
    </source>
</evidence>
<dbReference type="GO" id="GO:0005886">
    <property type="term" value="C:plasma membrane"/>
    <property type="evidence" value="ECO:0007669"/>
    <property type="project" value="UniProtKB-SubCell"/>
</dbReference>
<reference evidence="25" key="1">
    <citation type="submission" date="2016-07" db="EMBL/GenBank/DDBJ databases">
        <authorList>
            <person name="Florea S."/>
            <person name="Webb J.S."/>
            <person name="Jaromczyk J."/>
            <person name="Schardl C.L."/>
        </authorList>
    </citation>
    <scope>NUCLEOTIDE SEQUENCE [LARGE SCALE GENOMIC DNA]</scope>
    <source>
        <strain evidence="25">MIT 01-6242</strain>
    </source>
</reference>
<dbReference type="Pfam" id="PF14715">
    <property type="entry name" value="FixP_N"/>
    <property type="match status" value="1"/>
</dbReference>
<keyword evidence="11" id="KW-0677">Repeat</keyword>
<feature type="domain" description="Cytochrome c" evidence="23">
    <location>
        <begin position="205"/>
        <end position="285"/>
    </location>
</feature>
<evidence type="ECO:0000256" key="8">
    <source>
        <dbReference type="ARBA" id="ARBA00022660"/>
    </source>
</evidence>
<keyword evidence="14 22" id="KW-1133">Transmembrane helix</keyword>
<proteinExistence type="inferred from homology"/>
<evidence type="ECO:0000259" key="23">
    <source>
        <dbReference type="PROSITE" id="PS51007"/>
    </source>
</evidence>
<dbReference type="Gene3D" id="1.10.760.10">
    <property type="entry name" value="Cytochrome c-like domain"/>
    <property type="match status" value="2"/>
</dbReference>
<evidence type="ECO:0000256" key="1">
    <source>
        <dbReference type="ARBA" id="ARBA00004533"/>
    </source>
</evidence>
<dbReference type="Proteomes" id="UP000092884">
    <property type="component" value="Chromosome"/>
</dbReference>
<dbReference type="InterPro" id="IPR038414">
    <property type="entry name" value="CcoP_N_sf"/>
</dbReference>
<protein>
    <recommendedName>
        <fullName evidence="19">Cytochrome c oxidase subunit III</fullName>
    </recommendedName>
</protein>
<dbReference type="InterPro" id="IPR009056">
    <property type="entry name" value="Cyt_c-like_dom"/>
</dbReference>
<sequence>MFGLNLSDHVIFAALTAAFVILALTAYVVNLYIKKMKVTRPEGKLAEEEWDGIQKFKNNLPLGWTICFVVAIVWGFWYIFVGYPINAFSQIGQYNADVADYNKQYSKKLANLTQEQLVEMGQNIFLVQCSQCHGVTANGLAGKAQNLTQWGKEEGIMNTIMHGSKGLDLPLGEMPPVEMSESDARAVASYIMADISDVKHTKYPTDVAKGKEVFNTAGCTGCHGEDGKGMDGSAADLSTYGTPKFLAYILNHGKKGMIGQMPSFAYAGFSEIQIKALSAFIESLEPNGQ</sequence>
<feature type="binding site" description="axial binding residue" evidence="20">
    <location>
        <position position="261"/>
    </location>
    <ligand>
        <name>heme c</name>
        <dbReference type="ChEBI" id="CHEBI:61717"/>
        <label>1</label>
    </ligand>
    <ligandPart>
        <name>Fe</name>
        <dbReference type="ChEBI" id="CHEBI:18248"/>
    </ligandPart>
</feature>
<dbReference type="EMBL" id="CP016503">
    <property type="protein sequence ID" value="ANV98105.1"/>
    <property type="molecule type" value="Genomic_DNA"/>
</dbReference>
<organism evidence="24 25">
    <name type="scientific">Helicobacter enhydrae</name>
    <dbReference type="NCBI Taxonomy" id="222136"/>
    <lineage>
        <taxon>Bacteria</taxon>
        <taxon>Pseudomonadati</taxon>
        <taxon>Campylobacterota</taxon>
        <taxon>Epsilonproteobacteria</taxon>
        <taxon>Campylobacterales</taxon>
        <taxon>Helicobacteraceae</taxon>
        <taxon>Helicobacter</taxon>
    </lineage>
</organism>
<evidence type="ECO:0000256" key="17">
    <source>
        <dbReference type="ARBA" id="ARBA00023065"/>
    </source>
</evidence>
<evidence type="ECO:0000256" key="16">
    <source>
        <dbReference type="ARBA" id="ARBA00023004"/>
    </source>
</evidence>
<evidence type="ECO:0000256" key="15">
    <source>
        <dbReference type="ARBA" id="ARBA00023002"/>
    </source>
</evidence>
<feature type="domain" description="Cytochrome c" evidence="23">
    <location>
        <begin position="116"/>
        <end position="195"/>
    </location>
</feature>
<dbReference type="Gene3D" id="6.10.280.130">
    <property type="match status" value="1"/>
</dbReference>
<dbReference type="InterPro" id="IPR032858">
    <property type="entry name" value="CcoP_N"/>
</dbReference>
<evidence type="ECO:0000256" key="4">
    <source>
        <dbReference type="ARBA" id="ARBA00022448"/>
    </source>
</evidence>
<evidence type="ECO:0000256" key="21">
    <source>
        <dbReference type="PIRSR" id="PIRSR000006-2"/>
    </source>
</evidence>
<feature type="transmembrane region" description="Helical" evidence="22">
    <location>
        <begin position="12"/>
        <end position="33"/>
    </location>
</feature>
<dbReference type="GO" id="GO:1902600">
    <property type="term" value="P:proton transmembrane transport"/>
    <property type="evidence" value="ECO:0007669"/>
    <property type="project" value="UniProtKB-KW"/>
</dbReference>
<feature type="binding site" description="axial binding residue" evidence="20">
    <location>
        <position position="133"/>
    </location>
    <ligand>
        <name>heme c</name>
        <dbReference type="ChEBI" id="CHEBI:61717"/>
        <label>1</label>
    </ligand>
    <ligandPart>
        <name>Fe</name>
        <dbReference type="ChEBI" id="CHEBI:18248"/>
    </ligandPart>
</feature>
<keyword evidence="7 21" id="KW-0349">Heme</keyword>
<dbReference type="RefSeq" id="WP_066340331.1">
    <property type="nucleotide sequence ID" value="NZ_CP016503.1"/>
</dbReference>
<gene>
    <name evidence="24" type="ORF">BBW65_04500</name>
</gene>
<dbReference type="InterPro" id="IPR050597">
    <property type="entry name" value="Cytochrome_c_Oxidase_Subunit"/>
</dbReference>
<dbReference type="PROSITE" id="PS51007">
    <property type="entry name" value="CYTC"/>
    <property type="match status" value="2"/>
</dbReference>
<comment type="subcellular location">
    <subcellularLocation>
        <location evidence="1">Cell inner membrane</location>
    </subcellularLocation>
</comment>
<evidence type="ECO:0000256" key="3">
    <source>
        <dbReference type="ARBA" id="ARBA00006113"/>
    </source>
</evidence>
<evidence type="ECO:0000256" key="9">
    <source>
        <dbReference type="ARBA" id="ARBA00022692"/>
    </source>
</evidence>
<evidence type="ECO:0000256" key="18">
    <source>
        <dbReference type="ARBA" id="ARBA00023136"/>
    </source>
</evidence>
<feature type="binding site" description="axial binding residue" evidence="20">
    <location>
        <position position="223"/>
    </location>
    <ligand>
        <name>heme c</name>
        <dbReference type="ChEBI" id="CHEBI:61717"/>
        <label>2</label>
    </ligand>
    <ligandPart>
        <name>Fe</name>
        <dbReference type="ChEBI" id="CHEBI:18248"/>
    </ligandPart>
</feature>
<dbReference type="PANTHER" id="PTHR33751">
    <property type="entry name" value="CBB3-TYPE CYTOCHROME C OXIDASE SUBUNIT FIXP"/>
    <property type="match status" value="1"/>
</dbReference>
<dbReference type="GO" id="GO:0020037">
    <property type="term" value="F:heme binding"/>
    <property type="evidence" value="ECO:0007669"/>
    <property type="project" value="InterPro"/>
</dbReference>
<evidence type="ECO:0000313" key="24">
    <source>
        <dbReference type="EMBL" id="ANV98105.1"/>
    </source>
</evidence>
<evidence type="ECO:0000313" key="25">
    <source>
        <dbReference type="Proteomes" id="UP000092884"/>
    </source>
</evidence>
<feature type="transmembrane region" description="Helical" evidence="22">
    <location>
        <begin position="62"/>
        <end position="80"/>
    </location>
</feature>
<dbReference type="STRING" id="222136.BBW65_04500"/>
<dbReference type="KEGG" id="het:BBW65_04500"/>
<dbReference type="InterPro" id="IPR036909">
    <property type="entry name" value="Cyt_c-like_dom_sf"/>
</dbReference>
<evidence type="ECO:0000256" key="11">
    <source>
        <dbReference type="ARBA" id="ARBA00022737"/>
    </source>
</evidence>
<dbReference type="PIRSF" id="PIRSF000006">
    <property type="entry name" value="Cbb3-Cox_fixP"/>
    <property type="match status" value="1"/>
</dbReference>
<comment type="pathway">
    <text evidence="2">Energy metabolism; oxidative phosphorylation.</text>
</comment>
<evidence type="ECO:0000256" key="6">
    <source>
        <dbReference type="ARBA" id="ARBA00022519"/>
    </source>
</evidence>
<dbReference type="GO" id="GO:0006119">
    <property type="term" value="P:oxidative phosphorylation"/>
    <property type="evidence" value="ECO:0007669"/>
    <property type="project" value="UniProtKB-UniPathway"/>
</dbReference>
<evidence type="ECO:0000256" key="10">
    <source>
        <dbReference type="ARBA" id="ARBA00022723"/>
    </source>
</evidence>
<keyword evidence="18 22" id="KW-0472">Membrane</keyword>
<dbReference type="UniPathway" id="UPA00705"/>
<keyword evidence="6" id="KW-0997">Cell inner membrane</keyword>
<evidence type="ECO:0000256" key="22">
    <source>
        <dbReference type="SAM" id="Phobius"/>
    </source>
</evidence>
<evidence type="ECO:0000256" key="7">
    <source>
        <dbReference type="ARBA" id="ARBA00022617"/>
    </source>
</evidence>
<comment type="cofactor">
    <cofactor evidence="21">
        <name>heme c</name>
        <dbReference type="ChEBI" id="CHEBI:61717"/>
    </cofactor>
    <text evidence="21">Binds 2 heme C groups per subunit.</text>
</comment>
<keyword evidence="13" id="KW-0249">Electron transport</keyword>
<evidence type="ECO:0000256" key="14">
    <source>
        <dbReference type="ARBA" id="ARBA00022989"/>
    </source>
</evidence>
<feature type="binding site" description="covalent" evidence="21">
    <location>
        <position position="129"/>
    </location>
    <ligand>
        <name>heme c</name>
        <dbReference type="ChEBI" id="CHEBI:61717"/>
        <label>1</label>
    </ligand>
</feature>
<evidence type="ECO:0000256" key="20">
    <source>
        <dbReference type="PIRSR" id="PIRSR000006-1"/>
    </source>
</evidence>
<name>A0A1B1U5Y7_9HELI</name>
<comment type="similarity">
    <text evidence="3">Belongs to the CcoP / FixP family.</text>
</comment>
<dbReference type="GO" id="GO:0016491">
    <property type="term" value="F:oxidoreductase activity"/>
    <property type="evidence" value="ECO:0007669"/>
    <property type="project" value="UniProtKB-KW"/>
</dbReference>
<dbReference type="GO" id="GO:0009055">
    <property type="term" value="F:electron transfer activity"/>
    <property type="evidence" value="ECO:0007669"/>
    <property type="project" value="InterPro"/>
</dbReference>
<keyword evidence="16 20" id="KW-0408">Iron</keyword>
<feature type="binding site" description="covalent" evidence="21">
    <location>
        <position position="132"/>
    </location>
    <ligand>
        <name>heme c</name>
        <dbReference type="ChEBI" id="CHEBI:61717"/>
        <label>1</label>
    </ligand>
</feature>
<evidence type="ECO:0000256" key="13">
    <source>
        <dbReference type="ARBA" id="ARBA00022982"/>
    </source>
</evidence>
<dbReference type="PANTHER" id="PTHR33751:SF1">
    <property type="entry name" value="CBB3-TYPE CYTOCHROME C OXIDASE SUBUNIT FIXP"/>
    <property type="match status" value="1"/>
</dbReference>
<keyword evidence="17" id="KW-0406">Ion transport</keyword>
<evidence type="ECO:0000256" key="5">
    <source>
        <dbReference type="ARBA" id="ARBA00022475"/>
    </source>
</evidence>
<evidence type="ECO:0000256" key="19">
    <source>
        <dbReference type="ARBA" id="ARBA00029635"/>
    </source>
</evidence>
<accession>A0A1B1U5Y7</accession>
<feature type="binding site" description="covalent" evidence="21">
    <location>
        <position position="222"/>
    </location>
    <ligand>
        <name>heme c</name>
        <dbReference type="ChEBI" id="CHEBI:61717"/>
        <label>2</label>
    </ligand>
</feature>
<keyword evidence="10 20" id="KW-0479">Metal-binding</keyword>
<keyword evidence="8" id="KW-0679">Respiratory chain</keyword>
<dbReference type="NCBIfam" id="TIGR00782">
    <property type="entry name" value="ccoP"/>
    <property type="match status" value="1"/>
</dbReference>
<feature type="binding site" description="axial binding residue" evidence="20">
    <location>
        <position position="174"/>
    </location>
    <ligand>
        <name>heme c</name>
        <dbReference type="ChEBI" id="CHEBI:61717"/>
        <label>2</label>
    </ligand>
    <ligandPart>
        <name>Fe</name>
        <dbReference type="ChEBI" id="CHEBI:18248"/>
    </ligandPart>
</feature>
<feature type="binding site" description="covalent" evidence="21">
    <location>
        <position position="219"/>
    </location>
    <ligand>
        <name>heme c</name>
        <dbReference type="ChEBI" id="CHEBI:61717"/>
        <label>2</label>
    </ligand>
</feature>
<dbReference type="AlphaFoldDB" id="A0A1B1U5Y7"/>